<proteinExistence type="predicted"/>
<name>A0ABW3T3A7_9CAUL</name>
<dbReference type="PANTHER" id="PTHR47623:SF1">
    <property type="entry name" value="OS09G0287300 PROTEIN"/>
    <property type="match status" value="1"/>
</dbReference>
<gene>
    <name evidence="1" type="ORF">ACFQ27_11580</name>
</gene>
<organism evidence="1 2">
    <name type="scientific">Phenylobacterium conjunctum</name>
    <dbReference type="NCBI Taxonomy" id="1298959"/>
    <lineage>
        <taxon>Bacteria</taxon>
        <taxon>Pseudomonadati</taxon>
        <taxon>Pseudomonadota</taxon>
        <taxon>Alphaproteobacteria</taxon>
        <taxon>Caulobacterales</taxon>
        <taxon>Caulobacteraceae</taxon>
        <taxon>Phenylobacterium</taxon>
    </lineage>
</organism>
<dbReference type="Proteomes" id="UP001597216">
    <property type="component" value="Unassembled WGS sequence"/>
</dbReference>
<dbReference type="EMBL" id="JBHTLQ010000023">
    <property type="protein sequence ID" value="MFD1191222.1"/>
    <property type="molecule type" value="Genomic_DNA"/>
</dbReference>
<dbReference type="RefSeq" id="WP_374343064.1">
    <property type="nucleotide sequence ID" value="NZ_JBHTLQ010000023.1"/>
</dbReference>
<dbReference type="InterPro" id="IPR029033">
    <property type="entry name" value="His_PPase_superfam"/>
</dbReference>
<keyword evidence="2" id="KW-1185">Reference proteome</keyword>
<evidence type="ECO:0000313" key="1">
    <source>
        <dbReference type="EMBL" id="MFD1191222.1"/>
    </source>
</evidence>
<protein>
    <submittedName>
        <fullName evidence="1">Histidine phosphatase family protein</fullName>
    </submittedName>
</protein>
<reference evidence="2" key="1">
    <citation type="journal article" date="2019" name="Int. J. Syst. Evol. Microbiol.">
        <title>The Global Catalogue of Microorganisms (GCM) 10K type strain sequencing project: providing services to taxonomists for standard genome sequencing and annotation.</title>
        <authorList>
            <consortium name="The Broad Institute Genomics Platform"/>
            <consortium name="The Broad Institute Genome Sequencing Center for Infectious Disease"/>
            <person name="Wu L."/>
            <person name="Ma J."/>
        </authorList>
    </citation>
    <scope>NUCLEOTIDE SEQUENCE [LARGE SCALE GENOMIC DNA]</scope>
    <source>
        <strain evidence="2">CCUG 55074</strain>
    </source>
</reference>
<sequence length="165" mass="17679">MDRLILVRHGDAERDSATGDDFDRRLSSRGCEESARMGETLAELGMIPDLALVSGAVRTRESWAAMSQAFPNAEARFEDPLYLAEAEVIRRLADAAGASARTVLVVGHNPGLQELAVRMMLEGGTSGGPVSRAQSGFPTGGAAVFLIDSAGRPHYDGLFYPRDRT</sequence>
<dbReference type="Gene3D" id="3.40.50.1240">
    <property type="entry name" value="Phosphoglycerate mutase-like"/>
    <property type="match status" value="1"/>
</dbReference>
<comment type="caution">
    <text evidence="1">The sequence shown here is derived from an EMBL/GenBank/DDBJ whole genome shotgun (WGS) entry which is preliminary data.</text>
</comment>
<accession>A0ABW3T3A7</accession>
<dbReference type="SUPFAM" id="SSF53254">
    <property type="entry name" value="Phosphoglycerate mutase-like"/>
    <property type="match status" value="1"/>
</dbReference>
<dbReference type="InterPro" id="IPR013078">
    <property type="entry name" value="His_Pase_superF_clade-1"/>
</dbReference>
<dbReference type="PANTHER" id="PTHR47623">
    <property type="entry name" value="OS09G0287300 PROTEIN"/>
    <property type="match status" value="1"/>
</dbReference>
<evidence type="ECO:0000313" key="2">
    <source>
        <dbReference type="Proteomes" id="UP001597216"/>
    </source>
</evidence>
<dbReference type="CDD" id="cd07067">
    <property type="entry name" value="HP_PGM_like"/>
    <property type="match status" value="1"/>
</dbReference>